<dbReference type="EMBL" id="CP046908">
    <property type="protein sequence ID" value="QGZ33231.1"/>
    <property type="molecule type" value="Genomic_DNA"/>
</dbReference>
<dbReference type="GO" id="GO:0008967">
    <property type="term" value="F:phosphoglycolate phosphatase activity"/>
    <property type="evidence" value="ECO:0007669"/>
    <property type="project" value="UniProtKB-EC"/>
</dbReference>
<dbReference type="Proteomes" id="UP000435648">
    <property type="component" value="Chromosome"/>
</dbReference>
<comment type="catalytic activity">
    <reaction evidence="1">
        <text>2-phosphoglycolate + H2O = glycolate + phosphate</text>
        <dbReference type="Rhea" id="RHEA:14369"/>
        <dbReference type="ChEBI" id="CHEBI:15377"/>
        <dbReference type="ChEBI" id="CHEBI:29805"/>
        <dbReference type="ChEBI" id="CHEBI:43474"/>
        <dbReference type="ChEBI" id="CHEBI:58033"/>
        <dbReference type="EC" id="3.1.3.18"/>
    </reaction>
</comment>
<gene>
    <name evidence="5" type="ORF">GH266_01135</name>
</gene>
<dbReference type="AlphaFoldDB" id="A0A857C303"/>
<dbReference type="InterPro" id="IPR006439">
    <property type="entry name" value="HAD-SF_hydro_IA"/>
</dbReference>
<dbReference type="PANTHER" id="PTHR43434:SF1">
    <property type="entry name" value="PHOSPHOGLYCOLATE PHOSPHATASE"/>
    <property type="match status" value="1"/>
</dbReference>
<dbReference type="InterPro" id="IPR050155">
    <property type="entry name" value="HAD-like_hydrolase_sf"/>
</dbReference>
<evidence type="ECO:0000313" key="5">
    <source>
        <dbReference type="EMBL" id="QGZ33231.1"/>
    </source>
</evidence>
<keyword evidence="5" id="KW-0378">Hydrolase</keyword>
<evidence type="ECO:0000256" key="2">
    <source>
        <dbReference type="ARBA" id="ARBA00004818"/>
    </source>
</evidence>
<accession>A0A857C303</accession>
<dbReference type="InterPro" id="IPR023198">
    <property type="entry name" value="PGP-like_dom2"/>
</dbReference>
<dbReference type="SFLD" id="SFLDG01129">
    <property type="entry name" value="C1.5:_HAD__Beta-PGM__Phosphata"/>
    <property type="match status" value="1"/>
</dbReference>
<dbReference type="SUPFAM" id="SSF56784">
    <property type="entry name" value="HAD-like"/>
    <property type="match status" value="1"/>
</dbReference>
<organism evidence="5 6">
    <name type="scientific">Stappia indica</name>
    <dbReference type="NCBI Taxonomy" id="538381"/>
    <lineage>
        <taxon>Bacteria</taxon>
        <taxon>Pseudomonadati</taxon>
        <taxon>Pseudomonadota</taxon>
        <taxon>Alphaproteobacteria</taxon>
        <taxon>Hyphomicrobiales</taxon>
        <taxon>Stappiaceae</taxon>
        <taxon>Stappia</taxon>
    </lineage>
</organism>
<comment type="pathway">
    <text evidence="2">Organic acid metabolism; glycolate biosynthesis; glycolate from 2-phosphoglycolate: step 1/1.</text>
</comment>
<protein>
    <recommendedName>
        <fullName evidence="4">phosphoglycolate phosphatase</fullName>
        <ecNumber evidence="4">3.1.3.18</ecNumber>
    </recommendedName>
</protein>
<dbReference type="SFLD" id="SFLDS00003">
    <property type="entry name" value="Haloacid_Dehalogenase"/>
    <property type="match status" value="1"/>
</dbReference>
<dbReference type="Gene3D" id="3.40.50.1000">
    <property type="entry name" value="HAD superfamily/HAD-like"/>
    <property type="match status" value="1"/>
</dbReference>
<evidence type="ECO:0000256" key="3">
    <source>
        <dbReference type="ARBA" id="ARBA00006171"/>
    </source>
</evidence>
<dbReference type="NCBIfam" id="TIGR01549">
    <property type="entry name" value="HAD-SF-IA-v1"/>
    <property type="match status" value="1"/>
</dbReference>
<dbReference type="OrthoDB" id="9782449at2"/>
<dbReference type="InterPro" id="IPR036412">
    <property type="entry name" value="HAD-like_sf"/>
</dbReference>
<dbReference type="InterPro" id="IPR041492">
    <property type="entry name" value="HAD_2"/>
</dbReference>
<evidence type="ECO:0000256" key="4">
    <source>
        <dbReference type="ARBA" id="ARBA00013078"/>
    </source>
</evidence>
<dbReference type="InterPro" id="IPR023214">
    <property type="entry name" value="HAD_sf"/>
</dbReference>
<reference evidence="5 6" key="1">
    <citation type="submission" date="2019-12" db="EMBL/GenBank/DDBJ databases">
        <title>The genome of Stappia indica PHM037.</title>
        <authorList>
            <person name="Kacar D."/>
            <person name="Galan B."/>
            <person name="Canedo L."/>
            <person name="Rodriguez P."/>
            <person name="de la Calle F."/>
            <person name="Garcia J.L."/>
        </authorList>
    </citation>
    <scope>NUCLEOTIDE SEQUENCE [LARGE SCALE GENOMIC DNA]</scope>
    <source>
        <strain evidence="5 6">PHM037</strain>
    </source>
</reference>
<evidence type="ECO:0000313" key="6">
    <source>
        <dbReference type="Proteomes" id="UP000435648"/>
    </source>
</evidence>
<sequence>MPGARHCLLFDLDGVLIDSWDVARSAFVGACAEIGRDGEELVSGFRDRLGRPIEDIARQLDLPAGFGETFRTHARRLDHLAVPLDGVAELLAGLRSLGCLIGVVTGKDRARSLSVLAGCGLIAHVDALVAGDEGPGKPAPDPLLLCLDRLGAPLCHGFVGDTATDMEAARQARVPAILALWGGARPVACDLLLSRPRDVADLIGMAQTS</sequence>
<dbReference type="Gene3D" id="1.10.150.240">
    <property type="entry name" value="Putative phosphatase, domain 2"/>
    <property type="match status" value="1"/>
</dbReference>
<dbReference type="GO" id="GO:0006281">
    <property type="term" value="P:DNA repair"/>
    <property type="evidence" value="ECO:0007669"/>
    <property type="project" value="TreeGrafter"/>
</dbReference>
<dbReference type="EC" id="3.1.3.18" evidence="4"/>
<name>A0A857C303_9HYPH</name>
<proteinExistence type="inferred from homology"/>
<dbReference type="KEGG" id="siw:GH266_01135"/>
<dbReference type="PANTHER" id="PTHR43434">
    <property type="entry name" value="PHOSPHOGLYCOLATE PHOSPHATASE"/>
    <property type="match status" value="1"/>
</dbReference>
<evidence type="ECO:0000256" key="1">
    <source>
        <dbReference type="ARBA" id="ARBA00000830"/>
    </source>
</evidence>
<dbReference type="RefSeq" id="WP_158192256.1">
    <property type="nucleotide sequence ID" value="NZ_CP046908.1"/>
</dbReference>
<comment type="similarity">
    <text evidence="3">Belongs to the HAD-like hydrolase superfamily. CbbY/CbbZ/Gph/YieH family.</text>
</comment>
<dbReference type="Pfam" id="PF13419">
    <property type="entry name" value="HAD_2"/>
    <property type="match status" value="1"/>
</dbReference>